<organism evidence="8 9">
    <name type="scientific">Apiotrichum porosum</name>
    <dbReference type="NCBI Taxonomy" id="105984"/>
    <lineage>
        <taxon>Eukaryota</taxon>
        <taxon>Fungi</taxon>
        <taxon>Dikarya</taxon>
        <taxon>Basidiomycota</taxon>
        <taxon>Agaricomycotina</taxon>
        <taxon>Tremellomycetes</taxon>
        <taxon>Trichosporonales</taxon>
        <taxon>Trichosporonaceae</taxon>
        <taxon>Apiotrichum</taxon>
    </lineage>
</organism>
<comment type="cofactor">
    <cofactor evidence="1">
        <name>pyridoxal 5'-phosphate</name>
        <dbReference type="ChEBI" id="CHEBI:597326"/>
    </cofactor>
</comment>
<dbReference type="InterPro" id="IPR001216">
    <property type="entry name" value="P-phosphate_BS"/>
</dbReference>
<gene>
    <name evidence="8" type="primary">CYS4</name>
    <name evidence="8" type="ORF">EHS24_000158</name>
</gene>
<dbReference type="AlphaFoldDB" id="A0A427Y9F0"/>
<comment type="caution">
    <text evidence="8">The sequence shown here is derived from an EMBL/GenBank/DDBJ whole genome shotgun (WGS) entry which is preliminary data.</text>
</comment>
<evidence type="ECO:0000259" key="7">
    <source>
        <dbReference type="Pfam" id="PF00291"/>
    </source>
</evidence>
<comment type="similarity">
    <text evidence="3">Belongs to the cysteine synthase/cystathionine beta-synthase family.</text>
</comment>
<dbReference type="CDD" id="cd01561">
    <property type="entry name" value="CBS_like"/>
    <property type="match status" value="1"/>
</dbReference>
<reference evidence="8 9" key="1">
    <citation type="submission" date="2018-11" db="EMBL/GenBank/DDBJ databases">
        <title>Genome sequence of Apiotrichum porosum DSM 27194.</title>
        <authorList>
            <person name="Aliyu H."/>
            <person name="Gorte O."/>
            <person name="Ochsenreither K."/>
        </authorList>
    </citation>
    <scope>NUCLEOTIDE SEQUENCE [LARGE SCALE GENOMIC DNA]</scope>
    <source>
        <strain evidence="8 9">DSM 27194</strain>
    </source>
</reference>
<dbReference type="PANTHER" id="PTHR10314">
    <property type="entry name" value="CYSTATHIONINE BETA-SYNTHASE"/>
    <property type="match status" value="1"/>
</dbReference>
<dbReference type="InterPro" id="IPR001926">
    <property type="entry name" value="TrpB-like_PALP"/>
</dbReference>
<dbReference type="GO" id="GO:0004122">
    <property type="term" value="F:cystathionine beta-synthase activity"/>
    <property type="evidence" value="ECO:0007669"/>
    <property type="project" value="UniProtKB-EC"/>
</dbReference>
<name>A0A427Y9F0_9TREE</name>
<dbReference type="RefSeq" id="XP_028479853.1">
    <property type="nucleotide sequence ID" value="XM_028615996.1"/>
</dbReference>
<dbReference type="EC" id="4.2.1.22" evidence="4"/>
<evidence type="ECO:0000313" key="8">
    <source>
        <dbReference type="EMBL" id="RSH87645.1"/>
    </source>
</evidence>
<dbReference type="FunFam" id="3.40.50.1100:FF:000003">
    <property type="entry name" value="Cystathionine beta-synthase"/>
    <property type="match status" value="1"/>
</dbReference>
<proteinExistence type="inferred from homology"/>
<evidence type="ECO:0000256" key="4">
    <source>
        <dbReference type="ARBA" id="ARBA00012041"/>
    </source>
</evidence>
<evidence type="ECO:0000256" key="6">
    <source>
        <dbReference type="ARBA" id="ARBA00047490"/>
    </source>
</evidence>
<dbReference type="PROSITE" id="PS00901">
    <property type="entry name" value="CYS_SYNTHASE"/>
    <property type="match status" value="1"/>
</dbReference>
<dbReference type="SUPFAM" id="SSF53686">
    <property type="entry name" value="Tryptophan synthase beta subunit-like PLP-dependent enzymes"/>
    <property type="match status" value="1"/>
</dbReference>
<sequence length="395" mass="42283">MALDTTHHWQGVLNSALDAVGHTPLIRLDRIAEAEGFKCNLLAKCEYFSAGGSVKDRIAKRMVEQAEKEGTLVPGQSVVIEPTSGNTGIGLALACAIKGYRCIITLPAKMSLEKEVMLRALGAEIVRTPTEAPHNDPESLIGIAERLRDAIPGGVILDQYSNPNNPLAHYHETYGEIAYALKSSMLRRKDIALLVAGAGTGGTITGLARAVRDAEKDSDHRAIVVACDPVGSILGGGLPGMYQVEGIGYDFFPKVLDMEPSLIDKWLKTDDTESFAAAKRLIRIEGLMVGGSSGTALAGAVRFLHSDEGRKIAEDPTANVVVVLPDGSRNYMSKPWFLAQPAEGQEELALRETIRKVIGRDLDDPYKKKVVNGSAPVNGHSKVDKVDAAPAIVAK</sequence>
<evidence type="ECO:0000256" key="5">
    <source>
        <dbReference type="ARBA" id="ARBA00022898"/>
    </source>
</evidence>
<dbReference type="GO" id="GO:0006535">
    <property type="term" value="P:cysteine biosynthetic process from serine"/>
    <property type="evidence" value="ECO:0007669"/>
    <property type="project" value="InterPro"/>
</dbReference>
<dbReference type="Gene3D" id="3.40.50.1100">
    <property type="match status" value="2"/>
</dbReference>
<feature type="domain" description="Tryptophan synthase beta chain-like PALP" evidence="7">
    <location>
        <begin position="18"/>
        <end position="326"/>
    </location>
</feature>
<dbReference type="InterPro" id="IPR050214">
    <property type="entry name" value="Cys_Synth/Cystath_Beta-Synth"/>
</dbReference>
<dbReference type="OrthoDB" id="10259545at2759"/>
<dbReference type="EMBL" id="RSCE01000001">
    <property type="protein sequence ID" value="RSH87645.1"/>
    <property type="molecule type" value="Genomic_DNA"/>
</dbReference>
<keyword evidence="9" id="KW-1185">Reference proteome</keyword>
<comment type="pathway">
    <text evidence="2">Amino-acid biosynthesis; L-cysteine biosynthesis; L-cysteine from L-homocysteine and L-serine: step 1/2.</text>
</comment>
<dbReference type="Pfam" id="PF00291">
    <property type="entry name" value="PALP"/>
    <property type="match status" value="1"/>
</dbReference>
<evidence type="ECO:0000256" key="1">
    <source>
        <dbReference type="ARBA" id="ARBA00001933"/>
    </source>
</evidence>
<protein>
    <recommendedName>
        <fullName evidence="4">cystathionine beta-synthase</fullName>
        <ecNumber evidence="4">4.2.1.22</ecNumber>
    </recommendedName>
</protein>
<dbReference type="FunFam" id="3.40.50.1100:FF:000118">
    <property type="entry name" value="Related to CYS4-cystathionine beta-synthase"/>
    <property type="match status" value="1"/>
</dbReference>
<comment type="catalytic activity">
    <reaction evidence="6">
        <text>L-homocysteine + L-serine = L,L-cystathionine + H2O</text>
        <dbReference type="Rhea" id="RHEA:10112"/>
        <dbReference type="ChEBI" id="CHEBI:15377"/>
        <dbReference type="ChEBI" id="CHEBI:33384"/>
        <dbReference type="ChEBI" id="CHEBI:58161"/>
        <dbReference type="ChEBI" id="CHEBI:58199"/>
        <dbReference type="EC" id="4.2.1.22"/>
    </reaction>
</comment>
<dbReference type="STRING" id="105984.A0A427Y9F0"/>
<dbReference type="InterPro" id="IPR036052">
    <property type="entry name" value="TrpB-like_PALP_sf"/>
</dbReference>
<evidence type="ECO:0000313" key="9">
    <source>
        <dbReference type="Proteomes" id="UP000279236"/>
    </source>
</evidence>
<evidence type="ECO:0000256" key="2">
    <source>
        <dbReference type="ARBA" id="ARBA00005003"/>
    </source>
</evidence>
<dbReference type="Proteomes" id="UP000279236">
    <property type="component" value="Unassembled WGS sequence"/>
</dbReference>
<accession>A0A427Y9F0</accession>
<evidence type="ECO:0000256" key="3">
    <source>
        <dbReference type="ARBA" id="ARBA00007103"/>
    </source>
</evidence>
<keyword evidence="5" id="KW-0663">Pyridoxal phosphate</keyword>
<dbReference type="GeneID" id="39584701"/>